<dbReference type="CDD" id="cd00840">
    <property type="entry name" value="MPP_Mre11_N"/>
    <property type="match status" value="1"/>
</dbReference>
<keyword evidence="6" id="KW-1185">Reference proteome</keyword>
<dbReference type="Pfam" id="PF00149">
    <property type="entry name" value="Metallophos"/>
    <property type="match status" value="1"/>
</dbReference>
<evidence type="ECO:0000259" key="4">
    <source>
        <dbReference type="Pfam" id="PF00149"/>
    </source>
</evidence>
<reference evidence="5" key="1">
    <citation type="journal article" date="2021" name="Genome Biol. Evol.">
        <title>A High-Quality Reference Genome for a Parasitic Bivalve with Doubly Uniparental Inheritance (Bivalvia: Unionida).</title>
        <authorList>
            <person name="Smith C.H."/>
        </authorList>
    </citation>
    <scope>NUCLEOTIDE SEQUENCE</scope>
    <source>
        <strain evidence="5">CHS0354</strain>
    </source>
</reference>
<dbReference type="InterPro" id="IPR004843">
    <property type="entry name" value="Calcineurin-like_PHP"/>
</dbReference>
<evidence type="ECO:0000256" key="3">
    <source>
        <dbReference type="ARBA" id="ARBA00022839"/>
    </source>
</evidence>
<dbReference type="InterPro" id="IPR050535">
    <property type="entry name" value="DNA_Repair-Maintenance_Comp"/>
</dbReference>
<proteinExistence type="predicted"/>
<dbReference type="AlphaFoldDB" id="A0AAE0W9A8"/>
<name>A0AAE0W9A8_9BIVA</name>
<gene>
    <name evidence="5" type="ORF">CHS0354_000645</name>
</gene>
<reference evidence="5" key="3">
    <citation type="submission" date="2023-05" db="EMBL/GenBank/DDBJ databases">
        <authorList>
            <person name="Smith C.H."/>
        </authorList>
    </citation>
    <scope>NUCLEOTIDE SEQUENCE</scope>
    <source>
        <strain evidence="5">CHS0354</strain>
        <tissue evidence="5">Mantle</tissue>
    </source>
</reference>
<dbReference type="SUPFAM" id="SSF56300">
    <property type="entry name" value="Metallo-dependent phosphatases"/>
    <property type="match status" value="1"/>
</dbReference>
<feature type="domain" description="Calcineurin-like phosphoesterase" evidence="4">
    <location>
        <begin position="1"/>
        <end position="237"/>
    </location>
</feature>
<organism evidence="5 6">
    <name type="scientific">Potamilus streckersoni</name>
    <dbReference type="NCBI Taxonomy" id="2493646"/>
    <lineage>
        <taxon>Eukaryota</taxon>
        <taxon>Metazoa</taxon>
        <taxon>Spiralia</taxon>
        <taxon>Lophotrochozoa</taxon>
        <taxon>Mollusca</taxon>
        <taxon>Bivalvia</taxon>
        <taxon>Autobranchia</taxon>
        <taxon>Heteroconchia</taxon>
        <taxon>Palaeoheterodonta</taxon>
        <taxon>Unionida</taxon>
        <taxon>Unionoidea</taxon>
        <taxon>Unionidae</taxon>
        <taxon>Ambleminae</taxon>
        <taxon>Lampsilini</taxon>
        <taxon>Potamilus</taxon>
    </lineage>
</organism>
<dbReference type="GO" id="GO:0006259">
    <property type="term" value="P:DNA metabolic process"/>
    <property type="evidence" value="ECO:0007669"/>
    <property type="project" value="InterPro"/>
</dbReference>
<comment type="caution">
    <text evidence="5">The sequence shown here is derived from an EMBL/GenBank/DDBJ whole genome shotgun (WGS) entry which is preliminary data.</text>
</comment>
<sequence length="532" mass="61069">MKILHTADIHIGYETHGNINPETGRHSRLMDFEKCLSFTIDTAIREDIDLFIFAGDGYKSSLPTPTEQQILLRSIWRLCEKNIPIIMVVGNHDNPASIGKVNALQVFADAFPNYVHLFSQPEVRDIHTKSGTVRILGLPWPMRNHFVTLPEFQTLSQNDIKDVMRDYYANRIIKQAVSESKTCDFPLIVCAHIHVEGAEFSEGSERQPLLGKDPVFPVACFRYPEITYVALGHIHKYQNLNPSSNPPVVYSGSIEKISFSEWKQKKGFVMLTLHGKSISKLEFVPTPSRPLISIDIKLSQNDSLMRVLKNELNKWTFMDSVVRIRIQCTSIEQKMEFQKAEIEPLLAGAFLHDQIEIRYFPPSTDTSFAYPQTLTMLESLDRFIDASPAYQPYKANLLKKARKTKFPTAENGFPIWENGFPIAENGFANWRNGFANWRNGFANWRNGFANWRNGFANWRNGFPIWENGFPIAENGFANWRNGFANWRNGFANWRNGFANWRNGFANWRNGFPIWENGFPIAENEINSMGTQI</sequence>
<dbReference type="NCBIfam" id="TIGR00619">
    <property type="entry name" value="sbcd"/>
    <property type="match status" value="1"/>
</dbReference>
<dbReference type="InterPro" id="IPR004593">
    <property type="entry name" value="SbcD"/>
</dbReference>
<protein>
    <recommendedName>
        <fullName evidence="4">Calcineurin-like phosphoesterase domain-containing protein</fullName>
    </recommendedName>
</protein>
<dbReference type="PANTHER" id="PTHR30337">
    <property type="entry name" value="COMPONENT OF ATP-DEPENDENT DSDNA EXONUCLEASE"/>
    <property type="match status" value="1"/>
</dbReference>
<evidence type="ECO:0000256" key="1">
    <source>
        <dbReference type="ARBA" id="ARBA00022722"/>
    </source>
</evidence>
<dbReference type="GO" id="GO:0004519">
    <property type="term" value="F:endonuclease activity"/>
    <property type="evidence" value="ECO:0007669"/>
    <property type="project" value="InterPro"/>
</dbReference>
<evidence type="ECO:0000313" key="6">
    <source>
        <dbReference type="Proteomes" id="UP001195483"/>
    </source>
</evidence>
<dbReference type="InterPro" id="IPR029052">
    <property type="entry name" value="Metallo-depent_PP-like"/>
</dbReference>
<dbReference type="InterPro" id="IPR041796">
    <property type="entry name" value="Mre11_N"/>
</dbReference>
<keyword evidence="3" id="KW-0269">Exonuclease</keyword>
<dbReference type="EMBL" id="JAEAOA010000085">
    <property type="protein sequence ID" value="KAK3604980.1"/>
    <property type="molecule type" value="Genomic_DNA"/>
</dbReference>
<dbReference type="Gene3D" id="3.60.21.10">
    <property type="match status" value="1"/>
</dbReference>
<keyword evidence="2" id="KW-0378">Hydrolase</keyword>
<dbReference type="PANTHER" id="PTHR30337:SF0">
    <property type="entry name" value="NUCLEASE SBCCD SUBUNIT D"/>
    <property type="match status" value="1"/>
</dbReference>
<evidence type="ECO:0000313" key="5">
    <source>
        <dbReference type="EMBL" id="KAK3604980.1"/>
    </source>
</evidence>
<dbReference type="GO" id="GO:0008408">
    <property type="term" value="F:3'-5' exonuclease activity"/>
    <property type="evidence" value="ECO:0007669"/>
    <property type="project" value="InterPro"/>
</dbReference>
<dbReference type="Proteomes" id="UP001195483">
    <property type="component" value="Unassembled WGS sequence"/>
</dbReference>
<evidence type="ECO:0000256" key="2">
    <source>
        <dbReference type="ARBA" id="ARBA00022801"/>
    </source>
</evidence>
<keyword evidence="1" id="KW-0540">Nuclease</keyword>
<reference evidence="5" key="2">
    <citation type="journal article" date="2021" name="Genome Biol. Evol.">
        <title>Developing a high-quality reference genome for a parasitic bivalve with doubly uniparental inheritance (Bivalvia: Unionida).</title>
        <authorList>
            <person name="Smith C.H."/>
        </authorList>
    </citation>
    <scope>NUCLEOTIDE SEQUENCE</scope>
    <source>
        <strain evidence="5">CHS0354</strain>
        <tissue evidence="5">Mantle</tissue>
    </source>
</reference>
<accession>A0AAE0W9A8</accession>